<keyword evidence="7" id="KW-1185">Reference proteome</keyword>
<reference evidence="6 7" key="1">
    <citation type="submission" date="2014-08" db="EMBL/GenBank/DDBJ databases">
        <authorList>
            <person name="Hassan Y.I."/>
            <person name="Lepp D."/>
            <person name="Zhou T."/>
        </authorList>
    </citation>
    <scope>NUCLEOTIDE SEQUENCE [LARGE SCALE GENOMIC DNA]</scope>
    <source>
        <strain evidence="6 7">IFO13584</strain>
    </source>
</reference>
<dbReference type="InterPro" id="IPR009057">
    <property type="entry name" value="Homeodomain-like_sf"/>
</dbReference>
<feature type="domain" description="HTH tetR-type" evidence="5">
    <location>
        <begin position="13"/>
        <end position="73"/>
    </location>
</feature>
<organism evidence="6 7">
    <name type="scientific">Devosia riboflavina</name>
    <dbReference type="NCBI Taxonomy" id="46914"/>
    <lineage>
        <taxon>Bacteria</taxon>
        <taxon>Pseudomonadati</taxon>
        <taxon>Pseudomonadota</taxon>
        <taxon>Alphaproteobacteria</taxon>
        <taxon>Hyphomicrobiales</taxon>
        <taxon>Devosiaceae</taxon>
        <taxon>Devosia</taxon>
    </lineage>
</organism>
<dbReference type="InterPro" id="IPR001647">
    <property type="entry name" value="HTH_TetR"/>
</dbReference>
<dbReference type="GO" id="GO:0000976">
    <property type="term" value="F:transcription cis-regulatory region binding"/>
    <property type="evidence" value="ECO:0007669"/>
    <property type="project" value="TreeGrafter"/>
</dbReference>
<dbReference type="Proteomes" id="UP000028981">
    <property type="component" value="Unassembled WGS sequence"/>
</dbReference>
<dbReference type="GO" id="GO:0003700">
    <property type="term" value="F:DNA-binding transcription factor activity"/>
    <property type="evidence" value="ECO:0007669"/>
    <property type="project" value="TreeGrafter"/>
</dbReference>
<evidence type="ECO:0000256" key="4">
    <source>
        <dbReference type="PROSITE-ProRule" id="PRU00335"/>
    </source>
</evidence>
<keyword evidence="1" id="KW-0805">Transcription regulation</keyword>
<keyword evidence="2 4" id="KW-0238">DNA-binding</keyword>
<dbReference type="InterPro" id="IPR050109">
    <property type="entry name" value="HTH-type_TetR-like_transc_reg"/>
</dbReference>
<protein>
    <recommendedName>
        <fullName evidence="5">HTH tetR-type domain-containing protein</fullName>
    </recommendedName>
</protein>
<dbReference type="PRINTS" id="PR00455">
    <property type="entry name" value="HTHTETR"/>
</dbReference>
<evidence type="ECO:0000313" key="7">
    <source>
        <dbReference type="Proteomes" id="UP000028981"/>
    </source>
</evidence>
<evidence type="ECO:0000259" key="5">
    <source>
        <dbReference type="PROSITE" id="PS50977"/>
    </source>
</evidence>
<comment type="caution">
    <text evidence="6">The sequence shown here is derived from an EMBL/GenBank/DDBJ whole genome shotgun (WGS) entry which is preliminary data.</text>
</comment>
<dbReference type="SUPFAM" id="SSF46689">
    <property type="entry name" value="Homeodomain-like"/>
    <property type="match status" value="1"/>
</dbReference>
<sequence length="195" mass="21906">MGDDEGVRERKRRETRQRIVDAGLKLFGRHGYEATTLDAIAAEAGISRRTFFHYFKSKDEILISMQAGLGEQLSAALRAQPAHRPPLDAMRAALLALVAPYSPESLLAIDRLMHSSETVQARKQASYIRDEAMVFAALREHWPDEPEPQMRLLASFAIAAVRLSLDTLSREEGRRPLGTLLEESFEALEALARHR</sequence>
<dbReference type="Pfam" id="PF00440">
    <property type="entry name" value="TetR_N"/>
    <property type="match status" value="1"/>
</dbReference>
<dbReference type="PANTHER" id="PTHR30055:SF238">
    <property type="entry name" value="MYCOFACTOCIN BIOSYNTHESIS TRANSCRIPTIONAL REGULATOR MFTR-RELATED"/>
    <property type="match status" value="1"/>
</dbReference>
<dbReference type="Gene3D" id="1.10.10.60">
    <property type="entry name" value="Homeodomain-like"/>
    <property type="match status" value="1"/>
</dbReference>
<dbReference type="PANTHER" id="PTHR30055">
    <property type="entry name" value="HTH-TYPE TRANSCRIPTIONAL REGULATOR RUTR"/>
    <property type="match status" value="1"/>
</dbReference>
<dbReference type="Gene3D" id="1.10.357.10">
    <property type="entry name" value="Tetracycline Repressor, domain 2"/>
    <property type="match status" value="1"/>
</dbReference>
<proteinExistence type="predicted"/>
<evidence type="ECO:0000256" key="3">
    <source>
        <dbReference type="ARBA" id="ARBA00023163"/>
    </source>
</evidence>
<name>A0A087LZ03_9HYPH</name>
<dbReference type="STRING" id="46914.JP75_18890"/>
<evidence type="ECO:0000313" key="6">
    <source>
        <dbReference type="EMBL" id="KFL29856.1"/>
    </source>
</evidence>
<gene>
    <name evidence="6" type="ORF">JP75_18890</name>
</gene>
<evidence type="ECO:0000256" key="2">
    <source>
        <dbReference type="ARBA" id="ARBA00023125"/>
    </source>
</evidence>
<accession>A0A087LZ03</accession>
<feature type="DNA-binding region" description="H-T-H motif" evidence="4">
    <location>
        <begin position="36"/>
        <end position="55"/>
    </location>
</feature>
<keyword evidence="3" id="KW-0804">Transcription</keyword>
<dbReference type="PROSITE" id="PS50977">
    <property type="entry name" value="HTH_TETR_2"/>
    <property type="match status" value="1"/>
</dbReference>
<dbReference type="PROSITE" id="PS01081">
    <property type="entry name" value="HTH_TETR_1"/>
    <property type="match status" value="1"/>
</dbReference>
<dbReference type="EMBL" id="JQGC01000019">
    <property type="protein sequence ID" value="KFL29856.1"/>
    <property type="molecule type" value="Genomic_DNA"/>
</dbReference>
<dbReference type="AlphaFoldDB" id="A0A087LZ03"/>
<evidence type="ECO:0000256" key="1">
    <source>
        <dbReference type="ARBA" id="ARBA00023015"/>
    </source>
</evidence>
<dbReference type="InterPro" id="IPR023772">
    <property type="entry name" value="DNA-bd_HTH_TetR-type_CS"/>
</dbReference>